<sequence>MERKKDRTILHCDMNGFYASVELLDYPQYKNIPMAVCGDPKSRHGIILAKNEPAKKFGIKTAETIWQAKKKCPSLVCVPPHHDKYSKYSKMINEIYLRYTDMVEPFSIDESWLDVSASLTLFGSGKEIADQIREIVKKELGLTLSAGVSFNKIFAKMGSEYKKPDATTVITRENYKNIIWPMDISEMFFVGKATADKLKTAGIHTIGDLANTSRPLLVSMLGKHGGMLYDYSNGLDEEPVSLYSDREKIKSVGHGMTFTRNITGSEDIKAALSGLCDKVASRLRRNKMRAWGVKVDIKDPDFNVVSKQKQLDAAINTAEDISIASYELITSFWPLDRPIRLLTVTAINLVDENEAQQLSFFDTENTQRRQRAESVERTLDMIRDKYGSSSIGFGRTVNNDIGIKYKEPNKNNDDD</sequence>
<evidence type="ECO:0000256" key="6">
    <source>
        <dbReference type="ARBA" id="ARBA00022695"/>
    </source>
</evidence>
<keyword evidence="4 15" id="KW-0963">Cytoplasm</keyword>
<keyword evidence="18" id="KW-1185">Reference proteome</keyword>
<evidence type="ECO:0000256" key="8">
    <source>
        <dbReference type="ARBA" id="ARBA00022723"/>
    </source>
</evidence>
<dbReference type="CDD" id="cd03586">
    <property type="entry name" value="PolY_Pol_IV_kappa"/>
    <property type="match status" value="1"/>
</dbReference>
<evidence type="ECO:0000256" key="13">
    <source>
        <dbReference type="ARBA" id="ARBA00023204"/>
    </source>
</evidence>
<dbReference type="PANTHER" id="PTHR11076:SF33">
    <property type="entry name" value="DNA POLYMERASE KAPPA"/>
    <property type="match status" value="1"/>
</dbReference>
<dbReference type="InterPro" id="IPR022880">
    <property type="entry name" value="DNApol_IV"/>
</dbReference>
<feature type="binding site" evidence="15">
    <location>
        <position position="13"/>
    </location>
    <ligand>
        <name>Mg(2+)</name>
        <dbReference type="ChEBI" id="CHEBI:18420"/>
    </ligand>
</feature>
<dbReference type="Pfam" id="PF00817">
    <property type="entry name" value="IMS"/>
    <property type="match status" value="1"/>
</dbReference>
<name>A0ABR9QVW5_9FIRM</name>
<keyword evidence="3 15" id="KW-0515">Mutator protein</keyword>
<dbReference type="SUPFAM" id="SSF56672">
    <property type="entry name" value="DNA/RNA polymerases"/>
    <property type="match status" value="1"/>
</dbReference>
<dbReference type="EC" id="2.7.7.7" evidence="15"/>
<keyword evidence="9 15" id="KW-0227">DNA damage</keyword>
<dbReference type="RefSeq" id="WP_226384696.1">
    <property type="nucleotide sequence ID" value="NZ_JADCKA010000002.1"/>
</dbReference>
<dbReference type="InterPro" id="IPR017961">
    <property type="entry name" value="DNA_pol_Y-fam_little_finger"/>
</dbReference>
<evidence type="ECO:0000256" key="4">
    <source>
        <dbReference type="ARBA" id="ARBA00022490"/>
    </source>
</evidence>
<comment type="caution">
    <text evidence="17">The sequence shown here is derived from an EMBL/GenBank/DDBJ whole genome shotgun (WGS) entry which is preliminary data.</text>
</comment>
<keyword evidence="7 15" id="KW-0235">DNA replication</keyword>
<accession>A0ABR9QVW5</accession>
<dbReference type="InterPro" id="IPR036775">
    <property type="entry name" value="DNA_pol_Y-fam_lit_finger_sf"/>
</dbReference>
<keyword evidence="10 15" id="KW-0460">Magnesium</keyword>
<evidence type="ECO:0000256" key="9">
    <source>
        <dbReference type="ARBA" id="ARBA00022763"/>
    </source>
</evidence>
<evidence type="ECO:0000256" key="11">
    <source>
        <dbReference type="ARBA" id="ARBA00022932"/>
    </source>
</evidence>
<dbReference type="SUPFAM" id="SSF100879">
    <property type="entry name" value="Lesion bypass DNA polymerase (Y-family), little finger domain"/>
    <property type="match status" value="1"/>
</dbReference>
<comment type="catalytic activity">
    <reaction evidence="14 15">
        <text>DNA(n) + a 2'-deoxyribonucleoside 5'-triphosphate = DNA(n+1) + diphosphate</text>
        <dbReference type="Rhea" id="RHEA:22508"/>
        <dbReference type="Rhea" id="RHEA-COMP:17339"/>
        <dbReference type="Rhea" id="RHEA-COMP:17340"/>
        <dbReference type="ChEBI" id="CHEBI:33019"/>
        <dbReference type="ChEBI" id="CHEBI:61560"/>
        <dbReference type="ChEBI" id="CHEBI:173112"/>
        <dbReference type="EC" id="2.7.7.7"/>
    </reaction>
</comment>
<evidence type="ECO:0000313" key="18">
    <source>
        <dbReference type="Proteomes" id="UP001516588"/>
    </source>
</evidence>
<feature type="domain" description="UmuC" evidence="16">
    <location>
        <begin position="9"/>
        <end position="191"/>
    </location>
</feature>
<evidence type="ECO:0000256" key="14">
    <source>
        <dbReference type="ARBA" id="ARBA00049244"/>
    </source>
</evidence>
<keyword evidence="11 15" id="KW-0239">DNA-directed DNA polymerase</keyword>
<dbReference type="Pfam" id="PF11799">
    <property type="entry name" value="IMS_C"/>
    <property type="match status" value="1"/>
</dbReference>
<protein>
    <recommendedName>
        <fullName evidence="15">DNA polymerase IV</fullName>
        <shortName evidence="15">Pol IV</shortName>
        <ecNumber evidence="15">2.7.7.7</ecNumber>
    </recommendedName>
</protein>
<feature type="site" description="Substrate discrimination" evidence="15">
    <location>
        <position position="18"/>
    </location>
</feature>
<dbReference type="InterPro" id="IPR050116">
    <property type="entry name" value="DNA_polymerase-Y"/>
</dbReference>
<comment type="similarity">
    <text evidence="2 15">Belongs to the DNA polymerase type-Y family.</text>
</comment>
<organism evidence="17 18">
    <name type="scientific">Gallibacter intestinalis</name>
    <dbReference type="NCBI Taxonomy" id="2779356"/>
    <lineage>
        <taxon>Bacteria</taxon>
        <taxon>Bacillati</taxon>
        <taxon>Bacillota</taxon>
        <taxon>Clostridia</taxon>
        <taxon>Eubacteriales</taxon>
        <taxon>Eubacteriaceae</taxon>
        <taxon>Gallibacter</taxon>
    </lineage>
</organism>
<dbReference type="Gene3D" id="3.30.1490.100">
    <property type="entry name" value="DNA polymerase, Y-family, little finger domain"/>
    <property type="match status" value="1"/>
</dbReference>
<keyword evidence="5 15" id="KW-0808">Transferase</keyword>
<comment type="subunit">
    <text evidence="15">Monomer.</text>
</comment>
<dbReference type="Gene3D" id="3.30.70.270">
    <property type="match status" value="1"/>
</dbReference>
<gene>
    <name evidence="15 17" type="primary">dinB</name>
    <name evidence="17" type="ORF">INF20_01875</name>
</gene>
<dbReference type="NCBIfam" id="NF002677">
    <property type="entry name" value="PRK02406.1"/>
    <property type="match status" value="1"/>
</dbReference>
<dbReference type="HAMAP" id="MF_01113">
    <property type="entry name" value="DNApol_IV"/>
    <property type="match status" value="1"/>
</dbReference>
<dbReference type="PANTHER" id="PTHR11076">
    <property type="entry name" value="DNA REPAIR POLYMERASE UMUC / TRANSFERASE FAMILY MEMBER"/>
    <property type="match status" value="1"/>
</dbReference>
<dbReference type="Gene3D" id="1.10.150.20">
    <property type="entry name" value="5' to 3' exonuclease, C-terminal subdomain"/>
    <property type="match status" value="1"/>
</dbReference>
<feature type="active site" evidence="15">
    <location>
        <position position="110"/>
    </location>
</feature>
<dbReference type="InterPro" id="IPR001126">
    <property type="entry name" value="UmuC"/>
</dbReference>
<evidence type="ECO:0000259" key="16">
    <source>
        <dbReference type="PROSITE" id="PS50173"/>
    </source>
</evidence>
<keyword evidence="8 15" id="KW-0479">Metal-binding</keyword>
<evidence type="ECO:0000256" key="1">
    <source>
        <dbReference type="ARBA" id="ARBA00004496"/>
    </source>
</evidence>
<dbReference type="InterPro" id="IPR043502">
    <property type="entry name" value="DNA/RNA_pol_sf"/>
</dbReference>
<dbReference type="EMBL" id="JADCKA010000002">
    <property type="protein sequence ID" value="MBE5035026.1"/>
    <property type="molecule type" value="Genomic_DNA"/>
</dbReference>
<evidence type="ECO:0000256" key="2">
    <source>
        <dbReference type="ARBA" id="ARBA00010945"/>
    </source>
</evidence>
<evidence type="ECO:0000256" key="15">
    <source>
        <dbReference type="HAMAP-Rule" id="MF_01113"/>
    </source>
</evidence>
<evidence type="ECO:0000256" key="5">
    <source>
        <dbReference type="ARBA" id="ARBA00022679"/>
    </source>
</evidence>
<evidence type="ECO:0000256" key="3">
    <source>
        <dbReference type="ARBA" id="ARBA00022457"/>
    </source>
</evidence>
<keyword evidence="12 15" id="KW-0238">DNA-binding</keyword>
<evidence type="ECO:0000313" key="17">
    <source>
        <dbReference type="EMBL" id="MBE5035026.1"/>
    </source>
</evidence>
<evidence type="ECO:0000256" key="12">
    <source>
        <dbReference type="ARBA" id="ARBA00023125"/>
    </source>
</evidence>
<dbReference type="Proteomes" id="UP001516588">
    <property type="component" value="Unassembled WGS sequence"/>
</dbReference>
<dbReference type="Pfam" id="PF21999">
    <property type="entry name" value="IMS_HHH_1"/>
    <property type="match status" value="1"/>
</dbReference>
<evidence type="ECO:0000256" key="10">
    <source>
        <dbReference type="ARBA" id="ARBA00022842"/>
    </source>
</evidence>
<feature type="binding site" evidence="15">
    <location>
        <position position="109"/>
    </location>
    <ligand>
        <name>Mg(2+)</name>
        <dbReference type="ChEBI" id="CHEBI:18420"/>
    </ligand>
</feature>
<dbReference type="InterPro" id="IPR053848">
    <property type="entry name" value="IMS_HHH_1"/>
</dbReference>
<dbReference type="Gene3D" id="3.40.1170.60">
    <property type="match status" value="1"/>
</dbReference>
<dbReference type="PROSITE" id="PS50173">
    <property type="entry name" value="UMUC"/>
    <property type="match status" value="1"/>
</dbReference>
<comment type="function">
    <text evidence="15">Poorly processive, error-prone DNA polymerase involved in untargeted mutagenesis. Copies undamaged DNA at stalled replication forks, which arise in vivo from mismatched or misaligned primer ends. These misaligned primers can be extended by PolIV. Exhibits no 3'-5' exonuclease (proofreading) activity. May be involved in translesional synthesis, in conjunction with the beta clamp from PolIII.</text>
</comment>
<proteinExistence type="inferred from homology"/>
<comment type="cofactor">
    <cofactor evidence="15">
        <name>Mg(2+)</name>
        <dbReference type="ChEBI" id="CHEBI:18420"/>
    </cofactor>
    <text evidence="15">Binds 2 magnesium ions per subunit.</text>
</comment>
<keyword evidence="6 15" id="KW-0548">Nucleotidyltransferase</keyword>
<dbReference type="InterPro" id="IPR043128">
    <property type="entry name" value="Rev_trsase/Diguanyl_cyclase"/>
</dbReference>
<dbReference type="GO" id="GO:0003887">
    <property type="term" value="F:DNA-directed DNA polymerase activity"/>
    <property type="evidence" value="ECO:0007669"/>
    <property type="project" value="UniProtKB-EC"/>
</dbReference>
<keyword evidence="13 15" id="KW-0234">DNA repair</keyword>
<reference evidence="17 18" key="1">
    <citation type="submission" date="2020-10" db="EMBL/GenBank/DDBJ databases">
        <title>ChiBAC.</title>
        <authorList>
            <person name="Zenner C."/>
            <person name="Hitch T.C.A."/>
            <person name="Clavel T."/>
        </authorList>
    </citation>
    <scope>NUCLEOTIDE SEQUENCE [LARGE SCALE GENOMIC DNA]</scope>
    <source>
        <strain evidence="17 18">DSM 108706</strain>
    </source>
</reference>
<evidence type="ECO:0000256" key="7">
    <source>
        <dbReference type="ARBA" id="ARBA00022705"/>
    </source>
</evidence>
<comment type="subcellular location">
    <subcellularLocation>
        <location evidence="1 15">Cytoplasm</location>
    </subcellularLocation>
</comment>